<dbReference type="EMBL" id="JAEDAL010000001">
    <property type="protein sequence ID" value="MBH9551969.1"/>
    <property type="molecule type" value="Genomic_DNA"/>
</dbReference>
<evidence type="ECO:0000313" key="1">
    <source>
        <dbReference type="EMBL" id="MBH9551969.1"/>
    </source>
</evidence>
<comment type="caution">
    <text evidence="1">The sequence shown here is derived from an EMBL/GenBank/DDBJ whole genome shotgun (WGS) entry which is preliminary data.</text>
</comment>
<organism evidence="1 2">
    <name type="scientific">Inhella gelatinilytica</name>
    <dbReference type="NCBI Taxonomy" id="2795030"/>
    <lineage>
        <taxon>Bacteria</taxon>
        <taxon>Pseudomonadati</taxon>
        <taxon>Pseudomonadota</taxon>
        <taxon>Betaproteobacteria</taxon>
        <taxon>Burkholderiales</taxon>
        <taxon>Sphaerotilaceae</taxon>
        <taxon>Inhella</taxon>
    </lineage>
</organism>
<dbReference type="RefSeq" id="WP_198099554.1">
    <property type="nucleotide sequence ID" value="NZ_JAEDAL010000001.1"/>
</dbReference>
<sequence>MPRQYVDFIDDVQLIFGWSIRFQAPALQALMRHRCITIGNMPSTAMVPSRFVATFRMFGDYRQPEKATVRLRFADGLDR</sequence>
<gene>
    <name evidence="1" type="ORF">I7X43_03810</name>
</gene>
<name>A0A931IVW5_9BURK</name>
<reference evidence="1" key="1">
    <citation type="submission" date="2020-12" db="EMBL/GenBank/DDBJ databases">
        <title>The genome sequence of Inhella sp. 4Y17.</title>
        <authorList>
            <person name="Liu Y."/>
        </authorList>
    </citation>
    <scope>NUCLEOTIDE SEQUENCE</scope>
    <source>
        <strain evidence="1">4Y10</strain>
    </source>
</reference>
<dbReference type="Proteomes" id="UP000620139">
    <property type="component" value="Unassembled WGS sequence"/>
</dbReference>
<proteinExistence type="predicted"/>
<accession>A0A931IVW5</accession>
<dbReference type="AlphaFoldDB" id="A0A931IVW5"/>
<evidence type="ECO:0000313" key="2">
    <source>
        <dbReference type="Proteomes" id="UP000620139"/>
    </source>
</evidence>
<keyword evidence="2" id="KW-1185">Reference proteome</keyword>
<protein>
    <submittedName>
        <fullName evidence="1">Uncharacterized protein</fullName>
    </submittedName>
</protein>